<sequence length="152" mass="17390">MLDMLFTFSKVLIHVATAVDEAYYEGKENELENLEQTSDEILDTMNIDNINMCYGTTGIEDFNIKNVEQILKQNYIKKDFIIHDVIVRKSCAYLKVKHDIPLNRGNKCYGACFSINYMQPNNGIAVYGYPTKNTAEREAFKEIASEIIKALS</sequence>
<keyword evidence="2" id="KW-1185">Reference proteome</keyword>
<dbReference type="EMBL" id="JBHSFY010000003">
    <property type="protein sequence ID" value="MFC4476863.1"/>
    <property type="molecule type" value="Genomic_DNA"/>
</dbReference>
<evidence type="ECO:0000313" key="1">
    <source>
        <dbReference type="EMBL" id="MFC4476863.1"/>
    </source>
</evidence>
<reference evidence="2" key="1">
    <citation type="journal article" date="2019" name="Int. J. Syst. Evol. Microbiol.">
        <title>The Global Catalogue of Microorganisms (GCM) 10K type strain sequencing project: providing services to taxonomists for standard genome sequencing and annotation.</title>
        <authorList>
            <consortium name="The Broad Institute Genomics Platform"/>
            <consortium name="The Broad Institute Genome Sequencing Center for Infectious Disease"/>
            <person name="Wu L."/>
            <person name="Ma J."/>
        </authorList>
    </citation>
    <scope>NUCLEOTIDE SEQUENCE [LARGE SCALE GENOMIC DNA]</scope>
    <source>
        <strain evidence="2">NBRC 103627</strain>
    </source>
</reference>
<comment type="caution">
    <text evidence="1">The sequence shown here is derived from an EMBL/GenBank/DDBJ whole genome shotgun (WGS) entry which is preliminary data.</text>
</comment>
<accession>A0ABV8ZB06</accession>
<dbReference type="RefSeq" id="WP_379796432.1">
    <property type="nucleotide sequence ID" value="NZ_JBHSFY010000003.1"/>
</dbReference>
<gene>
    <name evidence="1" type="ORF">ACFO3N_07290</name>
</gene>
<evidence type="ECO:0000313" key="2">
    <source>
        <dbReference type="Proteomes" id="UP001596003"/>
    </source>
</evidence>
<proteinExistence type="predicted"/>
<name>A0ABV8ZB06_9FLAO</name>
<dbReference type="Proteomes" id="UP001596003">
    <property type="component" value="Unassembled WGS sequence"/>
</dbReference>
<protein>
    <recommendedName>
        <fullName evidence="3">Profilin</fullName>
    </recommendedName>
</protein>
<evidence type="ECO:0008006" key="3">
    <source>
        <dbReference type="Google" id="ProtNLM"/>
    </source>
</evidence>
<organism evidence="1 2">
    <name type="scientific">Flavobacterium chungangensis</name>
    <dbReference type="NCBI Taxonomy" id="2708132"/>
    <lineage>
        <taxon>Bacteria</taxon>
        <taxon>Pseudomonadati</taxon>
        <taxon>Bacteroidota</taxon>
        <taxon>Flavobacteriia</taxon>
        <taxon>Flavobacteriales</taxon>
        <taxon>Flavobacteriaceae</taxon>
        <taxon>Flavobacterium</taxon>
    </lineage>
</organism>